<feature type="transmembrane region" description="Helical" evidence="1">
    <location>
        <begin position="7"/>
        <end position="29"/>
    </location>
</feature>
<organism evidence="2">
    <name type="scientific">mine drainage metagenome</name>
    <dbReference type="NCBI Taxonomy" id="410659"/>
    <lineage>
        <taxon>unclassified sequences</taxon>
        <taxon>metagenomes</taxon>
        <taxon>ecological metagenomes</taxon>
    </lineage>
</organism>
<protein>
    <submittedName>
        <fullName evidence="2">Uncharacterized protein</fullName>
    </submittedName>
</protein>
<feature type="transmembrane region" description="Helical" evidence="1">
    <location>
        <begin position="41"/>
        <end position="60"/>
    </location>
</feature>
<reference evidence="2" key="1">
    <citation type="submission" date="2016-10" db="EMBL/GenBank/DDBJ databases">
        <title>Sequence of Gallionella enrichment culture.</title>
        <authorList>
            <person name="Poehlein A."/>
            <person name="Muehling M."/>
            <person name="Daniel R."/>
        </authorList>
    </citation>
    <scope>NUCLEOTIDE SEQUENCE</scope>
</reference>
<evidence type="ECO:0000256" key="1">
    <source>
        <dbReference type="SAM" id="Phobius"/>
    </source>
</evidence>
<accession>A0A1J5T8H8</accession>
<comment type="caution">
    <text evidence="2">The sequence shown here is derived from an EMBL/GenBank/DDBJ whole genome shotgun (WGS) entry which is preliminary data.</text>
</comment>
<keyword evidence="1" id="KW-0812">Transmembrane</keyword>
<dbReference type="EMBL" id="MLJW01000005">
    <property type="protein sequence ID" value="OIR17186.1"/>
    <property type="molecule type" value="Genomic_DNA"/>
</dbReference>
<name>A0A1J5T8H8_9ZZZZ</name>
<gene>
    <name evidence="2" type="ORF">GALL_22070</name>
</gene>
<dbReference type="AlphaFoldDB" id="A0A1J5T8H8"/>
<keyword evidence="1" id="KW-1133">Transmembrane helix</keyword>
<keyword evidence="1" id="KW-0472">Membrane</keyword>
<proteinExistence type="predicted"/>
<sequence length="61" mass="6345">MGSASFFIVIGIGLLLAYGIGVYAMSLHAGESPASAATQASAWWVAFSISHLFGYLAITLH</sequence>
<evidence type="ECO:0000313" key="2">
    <source>
        <dbReference type="EMBL" id="OIR17186.1"/>
    </source>
</evidence>